<dbReference type="GO" id="GO:0050380">
    <property type="term" value="F:undecaprenyl-diphosphatase activity"/>
    <property type="evidence" value="ECO:0007669"/>
    <property type="project" value="UniProtKB-EC"/>
</dbReference>
<keyword evidence="3" id="KW-0378">Hydrolase</keyword>
<name>A0AAX3ACZ3_9RHOB</name>
<dbReference type="PANTHER" id="PTHR14969">
    <property type="entry name" value="SPHINGOSINE-1-PHOSPHATE PHOSPHOHYDROLASE"/>
    <property type="match status" value="1"/>
</dbReference>
<feature type="transmembrane region" description="Helical" evidence="1">
    <location>
        <begin position="137"/>
        <end position="156"/>
    </location>
</feature>
<gene>
    <name evidence="3" type="primary">bcrC</name>
    <name evidence="3" type="ORF">DSM110277_01457</name>
</gene>
<dbReference type="Proteomes" id="UP000830781">
    <property type="component" value="Chromosome"/>
</dbReference>
<keyword evidence="4" id="KW-1185">Reference proteome</keyword>
<reference evidence="4" key="1">
    <citation type="journal article" date="2022" name="Microorganisms">
        <title>Beyond the ABCs#Discovery of Three New Plasmid Types in Rhodobacterales (RepQ, RepY, RepW).</title>
        <authorList>
            <person name="Freese H.M."/>
            <person name="Ringel V."/>
            <person name="Overmann J."/>
            <person name="Petersen J."/>
        </authorList>
    </citation>
    <scope>NUCLEOTIDE SEQUENCE [LARGE SCALE GENOMIC DNA]</scope>
    <source>
        <strain evidence="4">DSM 110277</strain>
    </source>
</reference>
<proteinExistence type="predicted"/>
<dbReference type="EC" id="3.6.1.27" evidence="3"/>
<keyword evidence="1" id="KW-0472">Membrane</keyword>
<accession>A0AAX3ACZ3</accession>
<dbReference type="Gene3D" id="1.20.144.10">
    <property type="entry name" value="Phosphatidic acid phosphatase type 2/haloperoxidase"/>
    <property type="match status" value="1"/>
</dbReference>
<dbReference type="InterPro" id="IPR000326">
    <property type="entry name" value="PAP2/HPO"/>
</dbReference>
<feature type="domain" description="Phosphatidic acid phosphatase type 2/haloperoxidase" evidence="2">
    <location>
        <begin position="69"/>
        <end position="177"/>
    </location>
</feature>
<dbReference type="Pfam" id="PF01569">
    <property type="entry name" value="PAP2"/>
    <property type="match status" value="1"/>
</dbReference>
<dbReference type="SMART" id="SM00014">
    <property type="entry name" value="acidPPc"/>
    <property type="match status" value="1"/>
</dbReference>
<evidence type="ECO:0000313" key="4">
    <source>
        <dbReference type="Proteomes" id="UP000830781"/>
    </source>
</evidence>
<feature type="transmembrane region" description="Helical" evidence="1">
    <location>
        <begin position="69"/>
        <end position="90"/>
    </location>
</feature>
<dbReference type="SUPFAM" id="SSF48317">
    <property type="entry name" value="Acid phosphatase/Vanadium-dependent haloperoxidase"/>
    <property type="match status" value="1"/>
</dbReference>
<evidence type="ECO:0000259" key="2">
    <source>
        <dbReference type="SMART" id="SM00014"/>
    </source>
</evidence>
<evidence type="ECO:0000256" key="1">
    <source>
        <dbReference type="SAM" id="Phobius"/>
    </source>
</evidence>
<keyword evidence="1" id="KW-0812">Transmembrane</keyword>
<feature type="transmembrane region" description="Helical" evidence="1">
    <location>
        <begin position="36"/>
        <end position="57"/>
    </location>
</feature>
<sequence length="194" mass="20783">MLIRGCESKTTQNDLDLAVTKLINGIAGQTLFLDTAMIWVSAAGIPLLVLAVACQWWARQDRQGARHVLVQAGLAFFLGLGFNQIIMIFVDRVRPYAAGISDLLIAPSADPSFPSDHATAAFAIAVTFAVSNMPKRAFWFGLAALTVAISRVYVGTHYASDVLGGALTGAFAAVLLPSFHVRGTRVDRFITGFL</sequence>
<dbReference type="InterPro" id="IPR036938">
    <property type="entry name" value="PAP2/HPO_sf"/>
</dbReference>
<evidence type="ECO:0000313" key="3">
    <source>
        <dbReference type="EMBL" id="UOA23045.1"/>
    </source>
</evidence>
<organism evidence="3 4">
    <name type="scientific">Sulfitobacter pontiacus</name>
    <dbReference type="NCBI Taxonomy" id="60137"/>
    <lineage>
        <taxon>Bacteria</taxon>
        <taxon>Pseudomonadati</taxon>
        <taxon>Pseudomonadota</taxon>
        <taxon>Alphaproteobacteria</taxon>
        <taxon>Rhodobacterales</taxon>
        <taxon>Roseobacteraceae</taxon>
        <taxon>Sulfitobacter</taxon>
    </lineage>
</organism>
<dbReference type="EMBL" id="CP084959">
    <property type="protein sequence ID" value="UOA23045.1"/>
    <property type="molecule type" value="Genomic_DNA"/>
</dbReference>
<dbReference type="AlphaFoldDB" id="A0AAX3ACZ3"/>
<feature type="transmembrane region" description="Helical" evidence="1">
    <location>
        <begin position="162"/>
        <end position="181"/>
    </location>
</feature>
<protein>
    <submittedName>
        <fullName evidence="3">Undecaprenyl-diphosphatase BcrC</fullName>
        <ecNumber evidence="3">3.6.1.27</ecNumber>
    </submittedName>
</protein>
<dbReference type="PANTHER" id="PTHR14969:SF13">
    <property type="entry name" value="AT30094P"/>
    <property type="match status" value="1"/>
</dbReference>
<dbReference type="RefSeq" id="WP_243249951.1">
    <property type="nucleotide sequence ID" value="NZ_CP084959.1"/>
</dbReference>
<keyword evidence="1" id="KW-1133">Transmembrane helix</keyword>